<reference evidence="3" key="1">
    <citation type="submission" date="2018-09" db="EMBL/GenBank/DDBJ databases">
        <title>Acidovorax cavernicola nov. sp. isolated from Gruta de las Maravillas (Aracena, Spain).</title>
        <authorList>
            <person name="Jurado V."/>
            <person name="Gutierrez-Patricio S."/>
            <person name="Gonzalez-Pimentel J.L."/>
            <person name="Miller A.Z."/>
            <person name="Laiz L."/>
            <person name="Saiz-Jimenez C."/>
        </authorList>
    </citation>
    <scope>NUCLEOTIDE SEQUENCE [LARGE SCALE GENOMIC DNA]</scope>
    <source>
        <strain evidence="3">1011MAR3C25</strain>
    </source>
</reference>
<sequence>MRYAFRIVILAACLASPGIGFAEDLPQAVVDLDLTNIEIREKPHAEYGRRVNGTLPGGSVVEIDLNGDDVIEDIEARGNDLFAPADIRALIPAEIMENESWPADARFEKIEFESDGRIEIEGRLADGREFDAEFAADGRMIEFDTDD</sequence>
<evidence type="ECO:0000313" key="2">
    <source>
        <dbReference type="EMBL" id="RJE86414.1"/>
    </source>
</evidence>
<dbReference type="EMBL" id="QZCG01000004">
    <property type="protein sequence ID" value="RJE86414.1"/>
    <property type="molecule type" value="Genomic_DNA"/>
</dbReference>
<name>A0A418SZQ2_9RHOB</name>
<dbReference type="RefSeq" id="WP_119747187.1">
    <property type="nucleotide sequence ID" value="NZ_QZCG01000004.1"/>
</dbReference>
<feature type="signal peptide" evidence="1">
    <location>
        <begin position="1"/>
        <end position="22"/>
    </location>
</feature>
<keyword evidence="1" id="KW-0732">Signal</keyword>
<proteinExistence type="predicted"/>
<evidence type="ECO:0008006" key="4">
    <source>
        <dbReference type="Google" id="ProtNLM"/>
    </source>
</evidence>
<accession>A0A418SZQ2</accession>
<organism evidence="2 3">
    <name type="scientific">Paracoccus onubensis</name>
    <dbReference type="NCBI Taxonomy" id="1675788"/>
    <lineage>
        <taxon>Bacteria</taxon>
        <taxon>Pseudomonadati</taxon>
        <taxon>Pseudomonadota</taxon>
        <taxon>Alphaproteobacteria</taxon>
        <taxon>Rhodobacterales</taxon>
        <taxon>Paracoccaceae</taxon>
        <taxon>Paracoccus</taxon>
    </lineage>
</organism>
<dbReference type="AlphaFoldDB" id="A0A418SZQ2"/>
<feature type="chain" id="PRO_5019332519" description="PepSY domain-containing protein" evidence="1">
    <location>
        <begin position="23"/>
        <end position="147"/>
    </location>
</feature>
<evidence type="ECO:0000256" key="1">
    <source>
        <dbReference type="SAM" id="SignalP"/>
    </source>
</evidence>
<keyword evidence="3" id="KW-1185">Reference proteome</keyword>
<dbReference type="OrthoDB" id="7844692at2"/>
<dbReference type="Proteomes" id="UP000284202">
    <property type="component" value="Unassembled WGS sequence"/>
</dbReference>
<comment type="caution">
    <text evidence="2">The sequence shown here is derived from an EMBL/GenBank/DDBJ whole genome shotgun (WGS) entry which is preliminary data.</text>
</comment>
<evidence type="ECO:0000313" key="3">
    <source>
        <dbReference type="Proteomes" id="UP000284202"/>
    </source>
</evidence>
<protein>
    <recommendedName>
        <fullName evidence="4">PepSY domain-containing protein</fullName>
    </recommendedName>
</protein>
<gene>
    <name evidence="2" type="ORF">D3P04_06680</name>
</gene>